<evidence type="ECO:0000313" key="1">
    <source>
        <dbReference type="EMBL" id="KAK1425939.1"/>
    </source>
</evidence>
<protein>
    <submittedName>
        <fullName evidence="1">Uncharacterized protein</fullName>
    </submittedName>
</protein>
<reference evidence="1" key="1">
    <citation type="journal article" date="2023" name="bioRxiv">
        <title>Improved chromosome-level genome assembly for marigold (Tagetes erecta).</title>
        <authorList>
            <person name="Jiang F."/>
            <person name="Yuan L."/>
            <person name="Wang S."/>
            <person name="Wang H."/>
            <person name="Xu D."/>
            <person name="Wang A."/>
            <person name="Fan W."/>
        </authorList>
    </citation>
    <scope>NUCLEOTIDE SEQUENCE</scope>
    <source>
        <strain evidence="1">WSJ</strain>
        <tissue evidence="1">Leaf</tissue>
    </source>
</reference>
<evidence type="ECO:0000313" key="2">
    <source>
        <dbReference type="Proteomes" id="UP001229421"/>
    </source>
</evidence>
<accession>A0AAD8KMS7</accession>
<name>A0AAD8KMS7_TARER</name>
<proteinExistence type="predicted"/>
<gene>
    <name evidence="1" type="ORF">QVD17_21304</name>
</gene>
<dbReference type="AlphaFoldDB" id="A0AAD8KMS7"/>
<keyword evidence="2" id="KW-1185">Reference proteome</keyword>
<sequence>MDYMMIEEVKGEKQLQKLDLLSGRSWLLTAQSQYGTIAMTTYEDKLLCWKISDQIKKVCWIDRHMVRLWLDEVCCRFSCWSVVWLNNRILALKDTPSVEVKADISLRLCCFKWYYYFDKKKEEFSMFLLLQLTFQSQLDGMLVDEVFKERYEGLKSLKKGDDGLKMKNKKIVIFVWCMYKQQLTFKSQLPAKMDKGNEDCFGKSVGLGCCLVQGLCRLDWTTFRSKLKCGNRLGCLYGLRIMISGDGEWVVPSMGRVLLMGWRVDNLLMKAFEGVMGVVRSWFGLLFQMGY</sequence>
<dbReference type="EMBL" id="JAUHHV010000005">
    <property type="protein sequence ID" value="KAK1425939.1"/>
    <property type="molecule type" value="Genomic_DNA"/>
</dbReference>
<organism evidence="1 2">
    <name type="scientific">Tagetes erecta</name>
    <name type="common">African marigold</name>
    <dbReference type="NCBI Taxonomy" id="13708"/>
    <lineage>
        <taxon>Eukaryota</taxon>
        <taxon>Viridiplantae</taxon>
        <taxon>Streptophyta</taxon>
        <taxon>Embryophyta</taxon>
        <taxon>Tracheophyta</taxon>
        <taxon>Spermatophyta</taxon>
        <taxon>Magnoliopsida</taxon>
        <taxon>eudicotyledons</taxon>
        <taxon>Gunneridae</taxon>
        <taxon>Pentapetalae</taxon>
        <taxon>asterids</taxon>
        <taxon>campanulids</taxon>
        <taxon>Asterales</taxon>
        <taxon>Asteraceae</taxon>
        <taxon>Asteroideae</taxon>
        <taxon>Heliantheae alliance</taxon>
        <taxon>Tageteae</taxon>
        <taxon>Tagetes</taxon>
    </lineage>
</organism>
<comment type="caution">
    <text evidence="1">The sequence shown here is derived from an EMBL/GenBank/DDBJ whole genome shotgun (WGS) entry which is preliminary data.</text>
</comment>
<dbReference type="Proteomes" id="UP001229421">
    <property type="component" value="Unassembled WGS sequence"/>
</dbReference>